<dbReference type="InterPro" id="IPR057336">
    <property type="entry name" value="GerAC_N"/>
</dbReference>
<evidence type="ECO:0000313" key="10">
    <source>
        <dbReference type="EMBL" id="MFC5592083.1"/>
    </source>
</evidence>
<evidence type="ECO:0000256" key="3">
    <source>
        <dbReference type="ARBA" id="ARBA00022544"/>
    </source>
</evidence>
<gene>
    <name evidence="10" type="ORF">ACFPRA_24705</name>
</gene>
<evidence type="ECO:0000256" key="4">
    <source>
        <dbReference type="ARBA" id="ARBA00022729"/>
    </source>
</evidence>
<dbReference type="PANTHER" id="PTHR35789">
    <property type="entry name" value="SPORE GERMINATION PROTEIN B3"/>
    <property type="match status" value="1"/>
</dbReference>
<evidence type="ECO:0000313" key="11">
    <source>
        <dbReference type="Proteomes" id="UP001596109"/>
    </source>
</evidence>
<evidence type="ECO:0000256" key="7">
    <source>
        <dbReference type="ARBA" id="ARBA00023288"/>
    </source>
</evidence>
<evidence type="ECO:0000256" key="6">
    <source>
        <dbReference type="ARBA" id="ARBA00023139"/>
    </source>
</evidence>
<comment type="subcellular location">
    <subcellularLocation>
        <location evidence="1">Membrane</location>
        <topology evidence="1">Lipid-anchor</topology>
    </subcellularLocation>
</comment>
<dbReference type="InterPro" id="IPR046953">
    <property type="entry name" value="Spore_GerAC-like_C"/>
</dbReference>
<evidence type="ECO:0000256" key="2">
    <source>
        <dbReference type="ARBA" id="ARBA00007886"/>
    </source>
</evidence>
<comment type="similarity">
    <text evidence="2">Belongs to the GerABKC lipoprotein family.</text>
</comment>
<dbReference type="InterPro" id="IPR038501">
    <property type="entry name" value="Spore_GerAC_C_sf"/>
</dbReference>
<dbReference type="Pfam" id="PF25198">
    <property type="entry name" value="Spore_GerAC_N"/>
    <property type="match status" value="1"/>
</dbReference>
<keyword evidence="4" id="KW-0732">Signal</keyword>
<dbReference type="EMBL" id="JBHSNO010000022">
    <property type="protein sequence ID" value="MFC5592083.1"/>
    <property type="molecule type" value="Genomic_DNA"/>
</dbReference>
<keyword evidence="6" id="KW-0564">Palmitate</keyword>
<keyword evidence="5" id="KW-0472">Membrane</keyword>
<dbReference type="Proteomes" id="UP001596109">
    <property type="component" value="Unassembled WGS sequence"/>
</dbReference>
<evidence type="ECO:0000259" key="9">
    <source>
        <dbReference type="Pfam" id="PF25198"/>
    </source>
</evidence>
<proteinExistence type="inferred from homology"/>
<keyword evidence="7" id="KW-0449">Lipoprotein</keyword>
<dbReference type="Gene3D" id="3.30.300.210">
    <property type="entry name" value="Nutrient germinant receptor protein C, domain 3"/>
    <property type="match status" value="1"/>
</dbReference>
<organism evidence="10 11">
    <name type="scientific">Sporosarcina soli</name>
    <dbReference type="NCBI Taxonomy" id="334736"/>
    <lineage>
        <taxon>Bacteria</taxon>
        <taxon>Bacillati</taxon>
        <taxon>Bacillota</taxon>
        <taxon>Bacilli</taxon>
        <taxon>Bacillales</taxon>
        <taxon>Caryophanaceae</taxon>
        <taxon>Sporosarcina</taxon>
    </lineage>
</organism>
<dbReference type="PANTHER" id="PTHR35789:SF1">
    <property type="entry name" value="SPORE GERMINATION PROTEIN B3"/>
    <property type="match status" value="1"/>
</dbReference>
<reference evidence="11" key="1">
    <citation type="journal article" date="2019" name="Int. J. Syst. Evol. Microbiol.">
        <title>The Global Catalogue of Microorganisms (GCM) 10K type strain sequencing project: providing services to taxonomists for standard genome sequencing and annotation.</title>
        <authorList>
            <consortium name="The Broad Institute Genomics Platform"/>
            <consortium name="The Broad Institute Genome Sequencing Center for Infectious Disease"/>
            <person name="Wu L."/>
            <person name="Ma J."/>
        </authorList>
    </citation>
    <scope>NUCLEOTIDE SEQUENCE [LARGE SCALE GENOMIC DNA]</scope>
    <source>
        <strain evidence="11">CGMCC 4.1434</strain>
    </source>
</reference>
<feature type="domain" description="Spore germination protein N-terminal" evidence="9">
    <location>
        <begin position="29"/>
        <end position="200"/>
    </location>
</feature>
<keyword evidence="3" id="KW-0309">Germination</keyword>
<name>A0ABW0TT22_9BACL</name>
<accession>A0ABW0TT22</accession>
<feature type="domain" description="Spore germination GerAC-like C-terminal" evidence="8">
    <location>
        <begin position="224"/>
        <end position="370"/>
    </location>
</feature>
<dbReference type="InterPro" id="IPR008844">
    <property type="entry name" value="Spore_GerAC-like"/>
</dbReference>
<comment type="caution">
    <text evidence="10">The sequence shown here is derived from an EMBL/GenBank/DDBJ whole genome shotgun (WGS) entry which is preliminary data.</text>
</comment>
<dbReference type="NCBIfam" id="TIGR02887">
    <property type="entry name" value="spore_ger_x_C"/>
    <property type="match status" value="1"/>
</dbReference>
<evidence type="ECO:0000259" key="8">
    <source>
        <dbReference type="Pfam" id="PF05504"/>
    </source>
</evidence>
<keyword evidence="11" id="KW-1185">Reference proteome</keyword>
<evidence type="ECO:0000256" key="1">
    <source>
        <dbReference type="ARBA" id="ARBA00004635"/>
    </source>
</evidence>
<dbReference type="Pfam" id="PF05504">
    <property type="entry name" value="Spore_GerAC"/>
    <property type="match status" value="1"/>
</dbReference>
<protein>
    <submittedName>
        <fullName evidence="10">Ger(X)C family spore germination protein</fullName>
    </submittedName>
</protein>
<evidence type="ECO:0000256" key="5">
    <source>
        <dbReference type="ARBA" id="ARBA00023136"/>
    </source>
</evidence>
<dbReference type="RefSeq" id="WP_381440736.1">
    <property type="nucleotide sequence ID" value="NZ_JBHSNO010000022.1"/>
</dbReference>
<sequence>MSGTQKMIKGFFSITMLIALLLQSGCAFKDIDKRIFVLGIGIDPSETVEDGFRVTLKLAKPAGEVKAEAAQGFTYLAHDSKSIAEAIHEMETHVDKKLEMAHNRSIILNKELLSKDLDTFMDYFTRRADIQMIAYIAVAEKTAEETVSFAPDTEPPATIALYNFFDNTGTESPYVITTFLFEFRREVLSKGIDTILPIIDFNEEQKHFIVNKSIILKQEEKPVELTPVQTKYVNSLINNVSEFSYEIKENDLTLVLSIEKVTMKYQIILDEGETPRIDMKIKKVGVISESNERLNNSDLKKYNKIVADDIKKKVMELLTTLQENNVDPFGFGLRYRATRLSHEDIIEDWNRIYPEIEFNVTMDIDLKSTGAIE</sequence>